<dbReference type="PROSITE" id="PS50056">
    <property type="entry name" value="TYR_PHOSPHATASE_2"/>
    <property type="match status" value="1"/>
</dbReference>
<dbReference type="PROSITE" id="PS00383">
    <property type="entry name" value="TYR_PHOSPHATASE_1"/>
    <property type="match status" value="1"/>
</dbReference>
<dbReference type="SMART" id="SM00404">
    <property type="entry name" value="PTPc_motif"/>
    <property type="match status" value="1"/>
</dbReference>
<dbReference type="EMBL" id="LCZI01001076">
    <property type="protein sequence ID" value="KKZ62487.1"/>
    <property type="molecule type" value="Genomic_DNA"/>
</dbReference>
<evidence type="ECO:0000313" key="7">
    <source>
        <dbReference type="Proteomes" id="UP000034164"/>
    </source>
</evidence>
<dbReference type="PROSITE" id="PS50055">
    <property type="entry name" value="TYR_PHOSPHATASE_PTP"/>
    <property type="match status" value="1"/>
</dbReference>
<evidence type="ECO:0008006" key="8">
    <source>
        <dbReference type="Google" id="ProtNLM"/>
    </source>
</evidence>
<keyword evidence="3" id="KW-0732">Signal</keyword>
<dbReference type="PANTHER" id="PTHR19134">
    <property type="entry name" value="RECEPTOR-TYPE TYROSINE-PROTEIN PHOSPHATASE"/>
    <property type="match status" value="1"/>
</dbReference>
<gene>
    <name evidence="6" type="ORF">EMCG_03100</name>
</gene>
<feature type="compositionally biased region" description="Polar residues" evidence="2">
    <location>
        <begin position="74"/>
        <end position="93"/>
    </location>
</feature>
<feature type="domain" description="Tyrosine specific protein phosphatases" evidence="5">
    <location>
        <begin position="395"/>
        <end position="476"/>
    </location>
</feature>
<dbReference type="Pfam" id="PF00102">
    <property type="entry name" value="Y_phosphatase"/>
    <property type="match status" value="1"/>
</dbReference>
<feature type="chain" id="PRO_5002545615" description="Protein-tyrosine phosphatase" evidence="3">
    <location>
        <begin position="18"/>
        <end position="539"/>
    </location>
</feature>
<proteinExistence type="inferred from homology"/>
<feature type="domain" description="Tyrosine-protein phosphatase" evidence="4">
    <location>
        <begin position="179"/>
        <end position="485"/>
    </location>
</feature>
<dbReference type="OrthoDB" id="10253954at2759"/>
<evidence type="ECO:0000259" key="5">
    <source>
        <dbReference type="PROSITE" id="PS50056"/>
    </source>
</evidence>
<feature type="region of interest" description="Disordered" evidence="2">
    <location>
        <begin position="57"/>
        <end position="167"/>
    </location>
</feature>
<comment type="caution">
    <text evidence="6">The sequence shown here is derived from an EMBL/GenBank/DDBJ whole genome shotgun (WGS) entry which is preliminary data.</text>
</comment>
<evidence type="ECO:0000256" key="2">
    <source>
        <dbReference type="SAM" id="MobiDB-lite"/>
    </source>
</evidence>
<accession>A0A0G2HW80</accession>
<dbReference type="AlphaFoldDB" id="A0A0G2HW80"/>
<dbReference type="InterPro" id="IPR000242">
    <property type="entry name" value="PTP_cat"/>
</dbReference>
<feature type="compositionally biased region" description="Low complexity" evidence="2">
    <location>
        <begin position="63"/>
        <end position="73"/>
    </location>
</feature>
<dbReference type="PRINTS" id="PR00700">
    <property type="entry name" value="PRTYPHPHTASE"/>
</dbReference>
<name>A0A0G2HW80_9EURO</name>
<dbReference type="GO" id="GO:0004725">
    <property type="term" value="F:protein tyrosine phosphatase activity"/>
    <property type="evidence" value="ECO:0007669"/>
    <property type="project" value="InterPro"/>
</dbReference>
<reference evidence="7" key="1">
    <citation type="journal article" date="2015" name="PLoS Genet.">
        <title>The dynamic genome and transcriptome of the human fungal pathogen Blastomyces and close relative Emmonsia.</title>
        <authorList>
            <person name="Munoz J.F."/>
            <person name="Gauthier G.M."/>
            <person name="Desjardins C.A."/>
            <person name="Gallo J.E."/>
            <person name="Holder J."/>
            <person name="Sullivan T.D."/>
            <person name="Marty A.J."/>
            <person name="Carmen J.C."/>
            <person name="Chen Z."/>
            <person name="Ding L."/>
            <person name="Gujja S."/>
            <person name="Magrini V."/>
            <person name="Misas E."/>
            <person name="Mitreva M."/>
            <person name="Priest M."/>
            <person name="Saif S."/>
            <person name="Whiston E.A."/>
            <person name="Young S."/>
            <person name="Zeng Q."/>
            <person name="Goldman W.E."/>
            <person name="Mardis E.R."/>
            <person name="Taylor J.W."/>
            <person name="McEwen J.G."/>
            <person name="Clay O.K."/>
            <person name="Klein B.S."/>
            <person name="Cuomo C.A."/>
        </authorList>
    </citation>
    <scope>NUCLEOTIDE SEQUENCE [LARGE SCALE GENOMIC DNA]</scope>
    <source>
        <strain evidence="7">UAMH 3008</strain>
    </source>
</reference>
<dbReference type="SUPFAM" id="SSF52799">
    <property type="entry name" value="(Phosphotyrosine protein) phosphatases II"/>
    <property type="match status" value="1"/>
</dbReference>
<sequence length="539" mass="60386">MFILSLVLRLVCDSGVSIHNQVQPAIFASTWTRSGEWAVNLAPQVVVNSSDSCPGPAALDAVSPTSTGSGTTPETVNNSSTLSPGYKSSCSRSNSRHRTPKKVRDLLGQAKSFRRKAAAKMSETHFQSPLTKRSRSADSRASGQWASVSGEEEDSNMSTEDSGDKEDIPTFLNFSGAEIHKKFNEIDMIQGFRLSGVGGAAAGNKSRKWVLENRPEILARNRYINIQVWSHSRIHLKVPDGECDFINASPITLNHSKTGSPARYIAAQGPKTDYLEHFWNMVLHETGDVAVVIMLTQSYEQGKEKCAPYFPLSMEDPVFLFTRAVSDPFLDRSGDDEVDRTFVGKVTLLEYTYDDECRSEIRKLELNYGSQTKIVWHYLFAGWSDYMKPEGKDRDALVELTKVTAEKAGSLENPRIVHCSAGVGRTGTFITIDHLLREMRTGSLLEITDDADPIFDTVNLLREQRMSMVYTEMQYQFLYDILKEQALLFLGRDMDAKKLRSPRSRLQKMAKYSADTSFEPTHKEELVPIIDYIPTLDKS</sequence>
<dbReference type="InterPro" id="IPR003595">
    <property type="entry name" value="Tyr_Pase_cat"/>
</dbReference>
<dbReference type="InterPro" id="IPR000387">
    <property type="entry name" value="Tyr_Pase_dom"/>
</dbReference>
<organism evidence="6 7">
    <name type="scientific">[Emmonsia] crescens</name>
    <dbReference type="NCBI Taxonomy" id="73230"/>
    <lineage>
        <taxon>Eukaryota</taxon>
        <taxon>Fungi</taxon>
        <taxon>Dikarya</taxon>
        <taxon>Ascomycota</taxon>
        <taxon>Pezizomycotina</taxon>
        <taxon>Eurotiomycetes</taxon>
        <taxon>Eurotiomycetidae</taxon>
        <taxon>Onygenales</taxon>
        <taxon>Ajellomycetaceae</taxon>
        <taxon>Emergomyces</taxon>
    </lineage>
</organism>
<comment type="similarity">
    <text evidence="1">Belongs to the protein-tyrosine phosphatase family. Non-receptor class subfamily.</text>
</comment>
<evidence type="ECO:0000313" key="6">
    <source>
        <dbReference type="EMBL" id="KKZ62487.1"/>
    </source>
</evidence>
<dbReference type="Proteomes" id="UP000034164">
    <property type="component" value="Unassembled WGS sequence"/>
</dbReference>
<dbReference type="CDD" id="cd18533">
    <property type="entry name" value="PTP_fungal"/>
    <property type="match status" value="1"/>
</dbReference>
<evidence type="ECO:0000256" key="1">
    <source>
        <dbReference type="ARBA" id="ARBA00009649"/>
    </source>
</evidence>
<protein>
    <recommendedName>
        <fullName evidence="8">Protein-tyrosine phosphatase</fullName>
    </recommendedName>
</protein>
<dbReference type="Gene3D" id="3.90.190.10">
    <property type="entry name" value="Protein tyrosine phosphatase superfamily"/>
    <property type="match status" value="1"/>
</dbReference>
<dbReference type="PANTHER" id="PTHR19134:SF449">
    <property type="entry name" value="TYROSINE-PROTEIN PHOSPHATASE 1"/>
    <property type="match status" value="1"/>
</dbReference>
<evidence type="ECO:0000256" key="3">
    <source>
        <dbReference type="SAM" id="SignalP"/>
    </source>
</evidence>
<dbReference type="InterPro" id="IPR029021">
    <property type="entry name" value="Prot-tyrosine_phosphatase-like"/>
</dbReference>
<dbReference type="InterPro" id="IPR016130">
    <property type="entry name" value="Tyr_Pase_AS"/>
</dbReference>
<evidence type="ECO:0000259" key="4">
    <source>
        <dbReference type="PROSITE" id="PS50055"/>
    </source>
</evidence>
<feature type="signal peptide" evidence="3">
    <location>
        <begin position="1"/>
        <end position="17"/>
    </location>
</feature>
<dbReference type="VEuPathDB" id="FungiDB:EMCG_03100"/>
<dbReference type="InterPro" id="IPR050348">
    <property type="entry name" value="Protein-Tyr_Phosphatase"/>
</dbReference>
<dbReference type="SMART" id="SM00194">
    <property type="entry name" value="PTPc"/>
    <property type="match status" value="1"/>
</dbReference>